<keyword evidence="2" id="KW-0342">GTP-binding</keyword>
<dbReference type="InterPro" id="IPR027417">
    <property type="entry name" value="P-loop_NTPase"/>
</dbReference>
<dbReference type="InterPro" id="IPR005225">
    <property type="entry name" value="Small_GTP-bd"/>
</dbReference>
<sequence>MAEYKIILFGQDGVGKSSTVIQLINSHFPFYDYDPTIEDNYRRQLIVEKEICIIDVLDTSTVYETEETREKMIGEAQGFIIMYSIENEQSFLKVDHYLQSISKFKKRETNEIPILIVANKIDLENDQRVISTEKGEQLASKSNSKYLEISAKSTESVMGMYNTIIRQTSSCFPNLKKKYTKKKWYKVFDNFKK</sequence>
<dbReference type="PRINTS" id="PR00449">
    <property type="entry name" value="RASTRNSFRMNG"/>
</dbReference>
<dbReference type="PROSITE" id="PS51421">
    <property type="entry name" value="RAS"/>
    <property type="match status" value="1"/>
</dbReference>
<dbReference type="SMART" id="SM00173">
    <property type="entry name" value="RAS"/>
    <property type="match status" value="1"/>
</dbReference>
<organism evidence="3 4">
    <name type="scientific">Anaeramoeba flamelloides</name>
    <dbReference type="NCBI Taxonomy" id="1746091"/>
    <lineage>
        <taxon>Eukaryota</taxon>
        <taxon>Metamonada</taxon>
        <taxon>Anaeramoebidae</taxon>
        <taxon>Anaeramoeba</taxon>
    </lineage>
</organism>
<dbReference type="InterPro" id="IPR020849">
    <property type="entry name" value="Small_GTPase_Ras-type"/>
</dbReference>
<dbReference type="Proteomes" id="UP001146793">
    <property type="component" value="Unassembled WGS sequence"/>
</dbReference>
<dbReference type="GO" id="GO:0007165">
    <property type="term" value="P:signal transduction"/>
    <property type="evidence" value="ECO:0007669"/>
    <property type="project" value="InterPro"/>
</dbReference>
<keyword evidence="1" id="KW-0547">Nucleotide-binding</keyword>
<dbReference type="GO" id="GO:0016020">
    <property type="term" value="C:membrane"/>
    <property type="evidence" value="ECO:0007669"/>
    <property type="project" value="InterPro"/>
</dbReference>
<evidence type="ECO:0000256" key="1">
    <source>
        <dbReference type="ARBA" id="ARBA00022741"/>
    </source>
</evidence>
<dbReference type="InterPro" id="IPR001806">
    <property type="entry name" value="Small_GTPase"/>
</dbReference>
<dbReference type="SMART" id="SM00175">
    <property type="entry name" value="RAB"/>
    <property type="match status" value="1"/>
</dbReference>
<dbReference type="PROSITE" id="PS51419">
    <property type="entry name" value="RAB"/>
    <property type="match status" value="1"/>
</dbReference>
<protein>
    <submittedName>
        <fullName evidence="3">Ras-like protein</fullName>
    </submittedName>
</protein>
<evidence type="ECO:0000313" key="3">
    <source>
        <dbReference type="EMBL" id="KAJ3425080.1"/>
    </source>
</evidence>
<dbReference type="Pfam" id="PF00071">
    <property type="entry name" value="Ras"/>
    <property type="match status" value="1"/>
</dbReference>
<dbReference type="NCBIfam" id="TIGR00231">
    <property type="entry name" value="small_GTP"/>
    <property type="match status" value="1"/>
</dbReference>
<dbReference type="GO" id="GO:0005525">
    <property type="term" value="F:GTP binding"/>
    <property type="evidence" value="ECO:0007669"/>
    <property type="project" value="UniProtKB-KW"/>
</dbReference>
<dbReference type="AlphaFoldDB" id="A0AAV7YAD1"/>
<dbReference type="SMART" id="SM00174">
    <property type="entry name" value="RHO"/>
    <property type="match status" value="1"/>
</dbReference>
<accession>A0AAV7YAD1</accession>
<proteinExistence type="predicted"/>
<reference evidence="3" key="1">
    <citation type="submission" date="2022-08" db="EMBL/GenBank/DDBJ databases">
        <title>Novel sulphate-reducing endosymbionts in the free-living metamonad Anaeramoeba.</title>
        <authorList>
            <person name="Jerlstrom-Hultqvist J."/>
            <person name="Cepicka I."/>
            <person name="Gallot-Lavallee L."/>
            <person name="Salas-Leiva D."/>
            <person name="Curtis B.A."/>
            <person name="Zahonova K."/>
            <person name="Pipaliya S."/>
            <person name="Dacks J."/>
            <person name="Roger A.J."/>
        </authorList>
    </citation>
    <scope>NUCLEOTIDE SEQUENCE</scope>
    <source>
        <strain evidence="3">Busselton2</strain>
    </source>
</reference>
<gene>
    <name evidence="3" type="ORF">M0812_27512</name>
</gene>
<dbReference type="PANTHER" id="PTHR24070">
    <property type="entry name" value="RAS, DI-RAS, AND RHEB FAMILY MEMBERS OF SMALL GTPASE SUPERFAMILY"/>
    <property type="match status" value="1"/>
</dbReference>
<evidence type="ECO:0000256" key="2">
    <source>
        <dbReference type="ARBA" id="ARBA00023134"/>
    </source>
</evidence>
<evidence type="ECO:0000313" key="4">
    <source>
        <dbReference type="Proteomes" id="UP001146793"/>
    </source>
</evidence>
<dbReference type="Gene3D" id="3.40.50.300">
    <property type="entry name" value="P-loop containing nucleotide triphosphate hydrolases"/>
    <property type="match status" value="1"/>
</dbReference>
<dbReference type="SUPFAM" id="SSF52540">
    <property type="entry name" value="P-loop containing nucleoside triphosphate hydrolases"/>
    <property type="match status" value="1"/>
</dbReference>
<dbReference type="GO" id="GO:0003924">
    <property type="term" value="F:GTPase activity"/>
    <property type="evidence" value="ECO:0007669"/>
    <property type="project" value="InterPro"/>
</dbReference>
<comment type="caution">
    <text evidence="3">The sequence shown here is derived from an EMBL/GenBank/DDBJ whole genome shotgun (WGS) entry which is preliminary data.</text>
</comment>
<name>A0AAV7YAD1_9EUKA</name>
<dbReference type="EMBL" id="JANTQA010000070">
    <property type="protein sequence ID" value="KAJ3425080.1"/>
    <property type="molecule type" value="Genomic_DNA"/>
</dbReference>